<sequence>MTNLKSSNSIGGNGGVCTAHALELEVLLQVQYKEAADLLEEEEEENHFERKSIWMEFEKDDEKMKVYSISFLNTSSFTAQLIGVQARVDYVSSICLKLVLPRSPTRQQQYANLWMMSDGDLGFMANFLGIFIFALVIAYHYVLADPKYEAN</sequence>
<dbReference type="AlphaFoldDB" id="A0A118K430"/>
<evidence type="ECO:0000256" key="8">
    <source>
        <dbReference type="ARBA" id="ARBA00022989"/>
    </source>
</evidence>
<dbReference type="Gramene" id="KVI06933">
    <property type="protein sequence ID" value="KVI06933"/>
    <property type="gene ID" value="Ccrd_014716"/>
</dbReference>
<dbReference type="InterPro" id="IPR018943">
    <property type="entry name" value="Oligosaccaryltransferase"/>
</dbReference>
<keyword evidence="7" id="KW-0735">Signal-anchor</keyword>
<dbReference type="InterPro" id="IPR044165">
    <property type="entry name" value="OST4_plant"/>
</dbReference>
<organism evidence="12 13">
    <name type="scientific">Cynara cardunculus var. scolymus</name>
    <name type="common">Globe artichoke</name>
    <name type="synonym">Cynara scolymus</name>
    <dbReference type="NCBI Taxonomy" id="59895"/>
    <lineage>
        <taxon>Eukaryota</taxon>
        <taxon>Viridiplantae</taxon>
        <taxon>Streptophyta</taxon>
        <taxon>Embryophyta</taxon>
        <taxon>Tracheophyta</taxon>
        <taxon>Spermatophyta</taxon>
        <taxon>Magnoliopsida</taxon>
        <taxon>eudicotyledons</taxon>
        <taxon>Gunneridae</taxon>
        <taxon>Pentapetalae</taxon>
        <taxon>asterids</taxon>
        <taxon>campanulids</taxon>
        <taxon>Asterales</taxon>
        <taxon>Asteraceae</taxon>
        <taxon>Carduoideae</taxon>
        <taxon>Cardueae</taxon>
        <taxon>Carduinae</taxon>
        <taxon>Cynara</taxon>
    </lineage>
</organism>
<dbReference type="GO" id="GO:0005789">
    <property type="term" value="C:endoplasmic reticulum membrane"/>
    <property type="evidence" value="ECO:0007669"/>
    <property type="project" value="UniProtKB-SubCell"/>
</dbReference>
<proteinExistence type="inferred from homology"/>
<evidence type="ECO:0000256" key="1">
    <source>
        <dbReference type="ARBA" id="ARBA00002791"/>
    </source>
</evidence>
<evidence type="ECO:0000256" key="7">
    <source>
        <dbReference type="ARBA" id="ARBA00022968"/>
    </source>
</evidence>
<name>A0A118K430_CYNCS</name>
<dbReference type="PANTHER" id="PTHR28677:SF4">
    <property type="entry name" value="DOLICHYL-DIPHOSPHOOLIGOSACCHARIDE--PROTEIN GLYCOSYLTRANSFERASE SUBUNIT 4B-RELATED"/>
    <property type="match status" value="1"/>
</dbReference>
<comment type="caution">
    <text evidence="12">The sequence shown here is derived from an EMBL/GenBank/DDBJ whole genome shotgun (WGS) entry which is preliminary data.</text>
</comment>
<evidence type="ECO:0000313" key="12">
    <source>
        <dbReference type="EMBL" id="KVI06933.1"/>
    </source>
</evidence>
<evidence type="ECO:0000256" key="5">
    <source>
        <dbReference type="ARBA" id="ARBA00022692"/>
    </source>
</evidence>
<evidence type="ECO:0000313" key="13">
    <source>
        <dbReference type="Proteomes" id="UP000243975"/>
    </source>
</evidence>
<comment type="subunit">
    <text evidence="4">Component of the oligosaccharyltransferase (OST) complex.</text>
</comment>
<feature type="coiled-coil region" evidence="10">
    <location>
        <begin position="25"/>
        <end position="52"/>
    </location>
</feature>
<keyword evidence="10" id="KW-0175">Coiled coil</keyword>
<dbReference type="Proteomes" id="UP000243975">
    <property type="component" value="Unassembled WGS sequence"/>
</dbReference>
<dbReference type="STRING" id="59895.A0A118K430"/>
<protein>
    <submittedName>
        <fullName evidence="12">Oligosaccaryltransferase</fullName>
    </submittedName>
</protein>
<keyword evidence="8 11" id="KW-1133">Transmembrane helix</keyword>
<dbReference type="InterPro" id="IPR036330">
    <property type="entry name" value="Ost4p_sf"/>
</dbReference>
<evidence type="ECO:0000256" key="10">
    <source>
        <dbReference type="SAM" id="Coils"/>
    </source>
</evidence>
<gene>
    <name evidence="12" type="ORF">Ccrd_014716</name>
</gene>
<keyword evidence="13" id="KW-1185">Reference proteome</keyword>
<evidence type="ECO:0000256" key="2">
    <source>
        <dbReference type="ARBA" id="ARBA00004643"/>
    </source>
</evidence>
<dbReference type="SUPFAM" id="SSF103464">
    <property type="entry name" value="Oligosaccharyltransferase subunit ost4p"/>
    <property type="match status" value="1"/>
</dbReference>
<comment type="function">
    <text evidence="1">Subunit of the oligosaccharyl transferase (OST) complex that catalyzes the initial transfer of a defined glycan (Glc(3)Man(9)GlcNAc(2) in eukaryotes) from the lipid carrier dolichol-pyrophosphate to an asparagine residue within an Asn-X-Ser/Thr consensus motif in nascent polypeptide chains, the first step in protein N-glycosylation. N-glycosylation occurs cotranslationally and the complex associates with the Sec61 complex at the channel-forming translocon complex that mediates protein translocation across the endoplasmic reticulum (ER). All subunits are required for a maximal enzyme activity.</text>
</comment>
<dbReference type="Pfam" id="PF10215">
    <property type="entry name" value="Ost4"/>
    <property type="match status" value="1"/>
</dbReference>
<evidence type="ECO:0000256" key="11">
    <source>
        <dbReference type="SAM" id="Phobius"/>
    </source>
</evidence>
<evidence type="ECO:0000256" key="4">
    <source>
        <dbReference type="ARBA" id="ARBA00011157"/>
    </source>
</evidence>
<accession>A0A118K430</accession>
<keyword evidence="6" id="KW-0256">Endoplasmic reticulum</keyword>
<evidence type="ECO:0000256" key="9">
    <source>
        <dbReference type="ARBA" id="ARBA00023136"/>
    </source>
</evidence>
<keyword evidence="5 11" id="KW-0812">Transmembrane</keyword>
<reference evidence="12 13" key="1">
    <citation type="journal article" date="2016" name="Sci. Rep.">
        <title>The genome sequence of the outbreeding globe artichoke constructed de novo incorporating a phase-aware low-pass sequencing strategy of F1 progeny.</title>
        <authorList>
            <person name="Scaglione D."/>
            <person name="Reyes-Chin-Wo S."/>
            <person name="Acquadro A."/>
            <person name="Froenicke L."/>
            <person name="Portis E."/>
            <person name="Beitel C."/>
            <person name="Tirone M."/>
            <person name="Mauro R."/>
            <person name="Lo Monaco A."/>
            <person name="Mauromicale G."/>
            <person name="Faccioli P."/>
            <person name="Cattivelli L."/>
            <person name="Rieseberg L."/>
            <person name="Michelmore R."/>
            <person name="Lanteri S."/>
        </authorList>
    </citation>
    <scope>NUCLEOTIDE SEQUENCE [LARGE SCALE GENOMIC DNA]</scope>
    <source>
        <strain evidence="12">2C</strain>
    </source>
</reference>
<comment type="similarity">
    <text evidence="3">Belongs to the OST4 family.</text>
</comment>
<evidence type="ECO:0000256" key="3">
    <source>
        <dbReference type="ARBA" id="ARBA00007685"/>
    </source>
</evidence>
<comment type="subcellular location">
    <subcellularLocation>
        <location evidence="2">Endoplasmic reticulum membrane</location>
        <topology evidence="2">Single-pass type III membrane protein</topology>
    </subcellularLocation>
</comment>
<feature type="transmembrane region" description="Helical" evidence="11">
    <location>
        <begin position="121"/>
        <end position="142"/>
    </location>
</feature>
<keyword evidence="9 11" id="KW-0472">Membrane</keyword>
<dbReference type="EMBL" id="LEKV01001540">
    <property type="protein sequence ID" value="KVI06933.1"/>
    <property type="molecule type" value="Genomic_DNA"/>
</dbReference>
<dbReference type="PANTHER" id="PTHR28677">
    <property type="entry name" value="DOLICHYL-DIPHOSPHOOLIGOSACCHARIDE--PROTEIN GLYCOSYLTRANSFERASE SUBUNIT 4A-RELATED"/>
    <property type="match status" value="1"/>
</dbReference>
<evidence type="ECO:0000256" key="6">
    <source>
        <dbReference type="ARBA" id="ARBA00022824"/>
    </source>
</evidence>